<keyword evidence="2" id="KW-0378">Hydrolase</keyword>
<sequence>MRLTDGRSLAVTDVGSLDGQVVMYLHGAIGAPLECRGDLALAIDTLGLRMLLPQRPGFGGSDPHPNRTLLDFAADLEQVADALDVQRFSVVGVSAGGPYAVACAHRLGERAKAAAVVSSLSPLCAPVDVPGLPRRVRLPLRAIAAAPHTAARLGDAAVALVARQPRLLERAMVLGAPPMDRRHVAEPATRRDTHTAFLAATSSGIGGLIEDHRVTSRPWGFPLDEVRCEVQVWHGMADAFVPADHALHLVAGLPRCRAWFDPGEGHFFFRRRVREILAALVGPVNGEDWNSRRADRHQRGRLSA</sequence>
<dbReference type="PANTHER" id="PTHR43433:SF5">
    <property type="entry name" value="AB HYDROLASE-1 DOMAIN-CONTAINING PROTEIN"/>
    <property type="match status" value="1"/>
</dbReference>
<dbReference type="Proteomes" id="UP001149140">
    <property type="component" value="Unassembled WGS sequence"/>
</dbReference>
<dbReference type="PANTHER" id="PTHR43433">
    <property type="entry name" value="HYDROLASE, ALPHA/BETA FOLD FAMILY PROTEIN"/>
    <property type="match status" value="1"/>
</dbReference>
<evidence type="ECO:0000313" key="2">
    <source>
        <dbReference type="EMBL" id="MDA0164204.1"/>
    </source>
</evidence>
<dbReference type="InterPro" id="IPR000073">
    <property type="entry name" value="AB_hydrolase_1"/>
</dbReference>
<dbReference type="Gene3D" id="3.40.50.1820">
    <property type="entry name" value="alpha/beta hydrolase"/>
    <property type="match status" value="1"/>
</dbReference>
<dbReference type="AlphaFoldDB" id="A0A9X3S341"/>
<dbReference type="InterPro" id="IPR050471">
    <property type="entry name" value="AB_hydrolase"/>
</dbReference>
<keyword evidence="3" id="KW-1185">Reference proteome</keyword>
<dbReference type="SUPFAM" id="SSF53474">
    <property type="entry name" value="alpha/beta-Hydrolases"/>
    <property type="match status" value="1"/>
</dbReference>
<evidence type="ECO:0000313" key="3">
    <source>
        <dbReference type="Proteomes" id="UP001149140"/>
    </source>
</evidence>
<gene>
    <name evidence="2" type="ORF">OM076_28290</name>
</gene>
<comment type="caution">
    <text evidence="2">The sequence shown here is derived from an EMBL/GenBank/DDBJ whole genome shotgun (WGS) entry which is preliminary data.</text>
</comment>
<protein>
    <submittedName>
        <fullName evidence="2">Alpha/beta hydrolase</fullName>
    </submittedName>
</protein>
<dbReference type="InterPro" id="IPR029058">
    <property type="entry name" value="AB_hydrolase_fold"/>
</dbReference>
<organism evidence="2 3">
    <name type="scientific">Solirubrobacter ginsenosidimutans</name>
    <dbReference type="NCBI Taxonomy" id="490573"/>
    <lineage>
        <taxon>Bacteria</taxon>
        <taxon>Bacillati</taxon>
        <taxon>Actinomycetota</taxon>
        <taxon>Thermoleophilia</taxon>
        <taxon>Solirubrobacterales</taxon>
        <taxon>Solirubrobacteraceae</taxon>
        <taxon>Solirubrobacter</taxon>
    </lineage>
</organism>
<dbReference type="Pfam" id="PF00561">
    <property type="entry name" value="Abhydrolase_1"/>
    <property type="match status" value="1"/>
</dbReference>
<feature type="domain" description="AB hydrolase-1" evidence="1">
    <location>
        <begin position="21"/>
        <end position="269"/>
    </location>
</feature>
<reference evidence="2" key="1">
    <citation type="submission" date="2022-10" db="EMBL/GenBank/DDBJ databases">
        <title>The WGS of Solirubrobacter ginsenosidimutans DSM 21036.</title>
        <authorList>
            <person name="Jiang Z."/>
        </authorList>
    </citation>
    <scope>NUCLEOTIDE SEQUENCE</scope>
    <source>
        <strain evidence="2">DSM 21036</strain>
    </source>
</reference>
<name>A0A9X3S341_9ACTN</name>
<dbReference type="EMBL" id="JAPDOD010000031">
    <property type="protein sequence ID" value="MDA0164204.1"/>
    <property type="molecule type" value="Genomic_DNA"/>
</dbReference>
<dbReference type="GO" id="GO:0016787">
    <property type="term" value="F:hydrolase activity"/>
    <property type="evidence" value="ECO:0007669"/>
    <property type="project" value="UniProtKB-KW"/>
</dbReference>
<accession>A0A9X3S341</accession>
<evidence type="ECO:0000259" key="1">
    <source>
        <dbReference type="Pfam" id="PF00561"/>
    </source>
</evidence>
<proteinExistence type="predicted"/>